<accession>A0A8J6B6G9</accession>
<sequence length="71" mass="8099">MRDGPRRDMRDLCQPRPTCKSISARKHNAFWNGGTGTAHSQSCSKSDMFNLKIKNLKALKNKNDKKELSHL</sequence>
<dbReference type="EMBL" id="WNTK01012575">
    <property type="protein sequence ID" value="KAG9462246.1"/>
    <property type="molecule type" value="Genomic_DNA"/>
</dbReference>
<comment type="caution">
    <text evidence="1">The sequence shown here is derived from an EMBL/GenBank/DDBJ whole genome shotgun (WGS) entry which is preliminary data.</text>
</comment>
<dbReference type="Proteomes" id="UP000770717">
    <property type="component" value="Unassembled WGS sequence"/>
</dbReference>
<name>A0A8J6B6G9_ELECQ</name>
<gene>
    <name evidence="1" type="ORF">GDO78_014575</name>
</gene>
<evidence type="ECO:0000313" key="1">
    <source>
        <dbReference type="EMBL" id="KAG9462246.1"/>
    </source>
</evidence>
<organism evidence="1 2">
    <name type="scientific">Eleutherodactylus coqui</name>
    <name type="common">Puerto Rican coqui</name>
    <dbReference type="NCBI Taxonomy" id="57060"/>
    <lineage>
        <taxon>Eukaryota</taxon>
        <taxon>Metazoa</taxon>
        <taxon>Chordata</taxon>
        <taxon>Craniata</taxon>
        <taxon>Vertebrata</taxon>
        <taxon>Euteleostomi</taxon>
        <taxon>Amphibia</taxon>
        <taxon>Batrachia</taxon>
        <taxon>Anura</taxon>
        <taxon>Neobatrachia</taxon>
        <taxon>Hyloidea</taxon>
        <taxon>Eleutherodactylidae</taxon>
        <taxon>Eleutherodactylinae</taxon>
        <taxon>Eleutherodactylus</taxon>
        <taxon>Eleutherodactylus</taxon>
    </lineage>
</organism>
<keyword evidence="2" id="KW-1185">Reference proteome</keyword>
<proteinExistence type="predicted"/>
<evidence type="ECO:0000313" key="2">
    <source>
        <dbReference type="Proteomes" id="UP000770717"/>
    </source>
</evidence>
<protein>
    <submittedName>
        <fullName evidence="1">Uncharacterized protein</fullName>
    </submittedName>
</protein>
<dbReference type="AlphaFoldDB" id="A0A8J6B6G9"/>
<reference evidence="1" key="1">
    <citation type="thesis" date="2020" institute="ProQuest LLC" country="789 East Eisenhower Parkway, Ann Arbor, MI, USA">
        <title>Comparative Genomics and Chromosome Evolution.</title>
        <authorList>
            <person name="Mudd A.B."/>
        </authorList>
    </citation>
    <scope>NUCLEOTIDE SEQUENCE</scope>
    <source>
        <strain evidence="1">HN-11 Male</strain>
        <tissue evidence="1">Kidney and liver</tissue>
    </source>
</reference>